<comment type="caution">
    <text evidence="3">The sequence shown here is derived from an EMBL/GenBank/DDBJ whole genome shotgun (WGS) entry which is preliminary data.</text>
</comment>
<feature type="transmembrane region" description="Helical" evidence="1">
    <location>
        <begin position="88"/>
        <end position="106"/>
    </location>
</feature>
<dbReference type="EMBL" id="JANYMP010000021">
    <property type="protein sequence ID" value="MCS7481938.1"/>
    <property type="molecule type" value="Genomic_DNA"/>
</dbReference>
<dbReference type="Proteomes" id="UP001141259">
    <property type="component" value="Unassembled WGS sequence"/>
</dbReference>
<keyword evidence="1" id="KW-0472">Membrane</keyword>
<evidence type="ECO:0000256" key="2">
    <source>
        <dbReference type="SAM" id="SignalP"/>
    </source>
</evidence>
<dbReference type="RefSeq" id="WP_259627423.1">
    <property type="nucleotide sequence ID" value="NZ_JANYMP010000021.1"/>
</dbReference>
<keyword evidence="4" id="KW-1185">Reference proteome</keyword>
<evidence type="ECO:0000313" key="4">
    <source>
        <dbReference type="Proteomes" id="UP001141259"/>
    </source>
</evidence>
<evidence type="ECO:0000256" key="1">
    <source>
        <dbReference type="SAM" id="Phobius"/>
    </source>
</evidence>
<keyword evidence="2" id="KW-0732">Signal</keyword>
<proteinExistence type="predicted"/>
<feature type="chain" id="PRO_5040913062" evidence="2">
    <location>
        <begin position="32"/>
        <end position="115"/>
    </location>
</feature>
<keyword evidence="1" id="KW-0812">Transmembrane</keyword>
<accession>A0A9X2VS94</accession>
<protein>
    <submittedName>
        <fullName evidence="3">Uncharacterized protein</fullName>
    </submittedName>
</protein>
<feature type="signal peptide" evidence="2">
    <location>
        <begin position="1"/>
        <end position="31"/>
    </location>
</feature>
<keyword evidence="1" id="KW-1133">Transmembrane helix</keyword>
<gene>
    <name evidence="3" type="ORF">NZH93_34235</name>
</gene>
<sequence>MVALRVVRATVLTGFLAVAFLLLVVVGSASATDDVAVSPAYSTSPAGITLVGNVTVVAAQTDVSTPPAQNTGAVVQKTGPAAAATARTIDIIVVASLAALALWVWVRNASTRKGH</sequence>
<name>A0A9X2VS94_9PSEU</name>
<reference evidence="3" key="1">
    <citation type="submission" date="2022-08" db="EMBL/GenBank/DDBJ databases">
        <authorList>
            <person name="Tistechok S."/>
            <person name="Samborskyy M."/>
            <person name="Roman I."/>
        </authorList>
    </citation>
    <scope>NUCLEOTIDE SEQUENCE</scope>
    <source>
        <strain evidence="3">DSM 103496</strain>
    </source>
</reference>
<organism evidence="3 4">
    <name type="scientific">Umezawaea endophytica</name>
    <dbReference type="NCBI Taxonomy" id="1654476"/>
    <lineage>
        <taxon>Bacteria</taxon>
        <taxon>Bacillati</taxon>
        <taxon>Actinomycetota</taxon>
        <taxon>Actinomycetes</taxon>
        <taxon>Pseudonocardiales</taxon>
        <taxon>Pseudonocardiaceae</taxon>
        <taxon>Umezawaea</taxon>
    </lineage>
</organism>
<dbReference type="AlphaFoldDB" id="A0A9X2VS94"/>
<evidence type="ECO:0000313" key="3">
    <source>
        <dbReference type="EMBL" id="MCS7481938.1"/>
    </source>
</evidence>